<name>A0A0E9RL73_ANGAN</name>
<accession>A0A0E9RL73</accession>
<sequence length="14" mass="1686">MQQLVCRCHTHSSR</sequence>
<reference evidence="1" key="2">
    <citation type="journal article" date="2015" name="Fish Shellfish Immunol.">
        <title>Early steps in the European eel (Anguilla anguilla)-Vibrio vulnificus interaction in the gills: Role of the RtxA13 toxin.</title>
        <authorList>
            <person name="Callol A."/>
            <person name="Pajuelo D."/>
            <person name="Ebbesson L."/>
            <person name="Teles M."/>
            <person name="MacKenzie S."/>
            <person name="Amaro C."/>
        </authorList>
    </citation>
    <scope>NUCLEOTIDE SEQUENCE</scope>
</reference>
<protein>
    <submittedName>
        <fullName evidence="1">Uncharacterized protein</fullName>
    </submittedName>
</protein>
<evidence type="ECO:0000313" key="1">
    <source>
        <dbReference type="EMBL" id="JAH29098.1"/>
    </source>
</evidence>
<proteinExistence type="predicted"/>
<organism evidence="1">
    <name type="scientific">Anguilla anguilla</name>
    <name type="common">European freshwater eel</name>
    <name type="synonym">Muraena anguilla</name>
    <dbReference type="NCBI Taxonomy" id="7936"/>
    <lineage>
        <taxon>Eukaryota</taxon>
        <taxon>Metazoa</taxon>
        <taxon>Chordata</taxon>
        <taxon>Craniata</taxon>
        <taxon>Vertebrata</taxon>
        <taxon>Euteleostomi</taxon>
        <taxon>Actinopterygii</taxon>
        <taxon>Neopterygii</taxon>
        <taxon>Teleostei</taxon>
        <taxon>Anguilliformes</taxon>
        <taxon>Anguillidae</taxon>
        <taxon>Anguilla</taxon>
    </lineage>
</organism>
<reference evidence="1" key="1">
    <citation type="submission" date="2014-11" db="EMBL/GenBank/DDBJ databases">
        <authorList>
            <person name="Amaro Gonzalez C."/>
        </authorList>
    </citation>
    <scope>NUCLEOTIDE SEQUENCE</scope>
</reference>
<dbReference type="EMBL" id="GBXM01079479">
    <property type="protein sequence ID" value="JAH29098.1"/>
    <property type="molecule type" value="Transcribed_RNA"/>
</dbReference>